<dbReference type="PANTHER" id="PTHR43794">
    <property type="entry name" value="AMINOHYDROLASE SSNA-RELATED"/>
    <property type="match status" value="1"/>
</dbReference>
<dbReference type="SUPFAM" id="SSF51556">
    <property type="entry name" value="Metallo-dependent hydrolases"/>
    <property type="match status" value="1"/>
</dbReference>
<dbReference type="InterPro" id="IPR032466">
    <property type="entry name" value="Metal_Hydrolase"/>
</dbReference>
<dbReference type="PANTHER" id="PTHR43794:SF11">
    <property type="entry name" value="AMIDOHYDROLASE-RELATED DOMAIN-CONTAINING PROTEIN"/>
    <property type="match status" value="1"/>
</dbReference>
<sequence length="482" mass="52244">MDQPKSLLFVNAVIITVDRTRRIFRDGALLVRGNRIVQINTTETVLHHLPPDEKNKTTVVDCARSILIPGLINTHAHLAQSLLRGLAEDLPLHAWLCDAIWPLEANFEAEDGYVGARLTIAEMLKGGTTCFLEAMLTHRAGFGNVVRAVDELGVRACLGKLVKVEETNGEIGLLDPRDRDVSSMSIASALAAHEAHHGSYGDRLHVWMAASTPRGTPAEHHRAIGDAAAKHDVGLTMHCAEAPKDLDIYRTSYACTPARFCVENNLIGKGRKTVLAHMVNLDTDVDLPLLHDHEASISHNPASNCKLASGIAPVPQMIEHNVNVALGTDGAPCNNSYDMFQEMRLAGLIHRGNMRDAKILPAQQILDMATINAARALGLDGEIGSLEVGKKADFILVKSNGLQCAPFDPHQMAEGGSGPVTTIVFSCTAADVHTVVIDGRIVVKDRQLTVADEEKILQQARDAIPRIRRAANVTAKPTRNYV</sequence>
<dbReference type="SUPFAM" id="SSF51338">
    <property type="entry name" value="Composite domain of metallo-dependent hydrolases"/>
    <property type="match status" value="1"/>
</dbReference>
<dbReference type="GO" id="GO:0016810">
    <property type="term" value="F:hydrolase activity, acting on carbon-nitrogen (but not peptide) bonds"/>
    <property type="evidence" value="ECO:0007669"/>
    <property type="project" value="InterPro"/>
</dbReference>
<protein>
    <submittedName>
        <fullName evidence="3">5-methylthioadenosine/S-adenosylhomocysteine deaminase</fullName>
    </submittedName>
</protein>
<keyword evidence="1" id="KW-0378">Hydrolase</keyword>
<keyword evidence="4" id="KW-1185">Reference proteome</keyword>
<dbReference type="InterPro" id="IPR050287">
    <property type="entry name" value="MTA/SAH_deaminase"/>
</dbReference>
<reference evidence="3 4" key="1">
    <citation type="journal article" date="2016" name="Genome Biol. Evol.">
        <title>Divergent and convergent evolution of fungal pathogenicity.</title>
        <authorList>
            <person name="Shang Y."/>
            <person name="Xiao G."/>
            <person name="Zheng P."/>
            <person name="Cen K."/>
            <person name="Zhan S."/>
            <person name="Wang C."/>
        </authorList>
    </citation>
    <scope>NUCLEOTIDE SEQUENCE [LARGE SCALE GENOMIC DNA]</scope>
    <source>
        <strain evidence="3 4">RCEF 2490</strain>
    </source>
</reference>
<name>A0A168EJ59_9HYPO</name>
<feature type="domain" description="Amidohydrolase-related" evidence="2">
    <location>
        <begin position="66"/>
        <end position="442"/>
    </location>
</feature>
<dbReference type="OrthoDB" id="194468at2759"/>
<dbReference type="InterPro" id="IPR011059">
    <property type="entry name" value="Metal-dep_hydrolase_composite"/>
</dbReference>
<dbReference type="InterPro" id="IPR006680">
    <property type="entry name" value="Amidohydro-rel"/>
</dbReference>
<comment type="caution">
    <text evidence="3">The sequence shown here is derived from an EMBL/GenBank/DDBJ whole genome shotgun (WGS) entry which is preliminary data.</text>
</comment>
<dbReference type="Gene3D" id="2.30.40.10">
    <property type="entry name" value="Urease, subunit C, domain 1"/>
    <property type="match status" value="1"/>
</dbReference>
<dbReference type="Pfam" id="PF01979">
    <property type="entry name" value="Amidohydro_1"/>
    <property type="match status" value="1"/>
</dbReference>
<dbReference type="Proteomes" id="UP000078544">
    <property type="component" value="Unassembled WGS sequence"/>
</dbReference>
<evidence type="ECO:0000313" key="3">
    <source>
        <dbReference type="EMBL" id="KZZ98851.1"/>
    </source>
</evidence>
<dbReference type="AlphaFoldDB" id="A0A168EJ59"/>
<proteinExistence type="predicted"/>
<dbReference type="Gene3D" id="3.20.20.140">
    <property type="entry name" value="Metal-dependent hydrolases"/>
    <property type="match status" value="1"/>
</dbReference>
<organism evidence="3 4">
    <name type="scientific">Moelleriella libera RCEF 2490</name>
    <dbReference type="NCBI Taxonomy" id="1081109"/>
    <lineage>
        <taxon>Eukaryota</taxon>
        <taxon>Fungi</taxon>
        <taxon>Dikarya</taxon>
        <taxon>Ascomycota</taxon>
        <taxon>Pezizomycotina</taxon>
        <taxon>Sordariomycetes</taxon>
        <taxon>Hypocreomycetidae</taxon>
        <taxon>Hypocreales</taxon>
        <taxon>Clavicipitaceae</taxon>
        <taxon>Moelleriella</taxon>
    </lineage>
</organism>
<dbReference type="STRING" id="1081109.A0A168EJ59"/>
<dbReference type="EMBL" id="AZGY01000004">
    <property type="protein sequence ID" value="KZZ98851.1"/>
    <property type="molecule type" value="Genomic_DNA"/>
</dbReference>
<dbReference type="CDD" id="cd01298">
    <property type="entry name" value="ATZ_TRZ_like"/>
    <property type="match status" value="1"/>
</dbReference>
<evidence type="ECO:0000259" key="2">
    <source>
        <dbReference type="Pfam" id="PF01979"/>
    </source>
</evidence>
<evidence type="ECO:0000313" key="4">
    <source>
        <dbReference type="Proteomes" id="UP000078544"/>
    </source>
</evidence>
<accession>A0A168EJ59</accession>
<evidence type="ECO:0000256" key="1">
    <source>
        <dbReference type="ARBA" id="ARBA00022801"/>
    </source>
</evidence>
<gene>
    <name evidence="3" type="ORF">AAL_02402</name>
</gene>